<feature type="non-terminal residue" evidence="1">
    <location>
        <position position="61"/>
    </location>
</feature>
<dbReference type="AlphaFoldDB" id="A0A9N9JGL5"/>
<organism evidence="1 2">
    <name type="scientific">Cetraspora pellucida</name>
    <dbReference type="NCBI Taxonomy" id="1433469"/>
    <lineage>
        <taxon>Eukaryota</taxon>
        <taxon>Fungi</taxon>
        <taxon>Fungi incertae sedis</taxon>
        <taxon>Mucoromycota</taxon>
        <taxon>Glomeromycotina</taxon>
        <taxon>Glomeromycetes</taxon>
        <taxon>Diversisporales</taxon>
        <taxon>Gigasporaceae</taxon>
        <taxon>Cetraspora</taxon>
    </lineage>
</organism>
<dbReference type="OrthoDB" id="2481442at2759"/>
<keyword evidence="2" id="KW-1185">Reference proteome</keyword>
<comment type="caution">
    <text evidence="1">The sequence shown here is derived from an EMBL/GenBank/DDBJ whole genome shotgun (WGS) entry which is preliminary data.</text>
</comment>
<dbReference type="EMBL" id="CAJVQA010024173">
    <property type="protein sequence ID" value="CAG8781416.1"/>
    <property type="molecule type" value="Genomic_DNA"/>
</dbReference>
<evidence type="ECO:0000313" key="2">
    <source>
        <dbReference type="Proteomes" id="UP000789759"/>
    </source>
</evidence>
<proteinExistence type="predicted"/>
<evidence type="ECO:0000313" key="1">
    <source>
        <dbReference type="EMBL" id="CAG8781416.1"/>
    </source>
</evidence>
<reference evidence="1" key="1">
    <citation type="submission" date="2021-06" db="EMBL/GenBank/DDBJ databases">
        <authorList>
            <person name="Kallberg Y."/>
            <person name="Tangrot J."/>
            <person name="Rosling A."/>
        </authorList>
    </citation>
    <scope>NUCLEOTIDE SEQUENCE</scope>
    <source>
        <strain evidence="1">FL966</strain>
    </source>
</reference>
<dbReference type="Proteomes" id="UP000789759">
    <property type="component" value="Unassembled WGS sequence"/>
</dbReference>
<name>A0A9N9JGL5_9GLOM</name>
<sequence>MQTSPIISTKRFEKISDTLPASPIVKQLSTQAPNTTILFPSFNINPTPTAIIPHSQHVHTC</sequence>
<gene>
    <name evidence="1" type="ORF">CPELLU_LOCUS16411</name>
</gene>
<accession>A0A9N9JGL5</accession>
<protein>
    <submittedName>
        <fullName evidence="1">12803_t:CDS:1</fullName>
    </submittedName>
</protein>